<evidence type="ECO:0000256" key="5">
    <source>
        <dbReference type="ARBA" id="ARBA00022833"/>
    </source>
</evidence>
<feature type="binding site" evidence="8">
    <location>
        <position position="239"/>
    </location>
    <ligand>
        <name>Zn(2+)</name>
        <dbReference type="ChEBI" id="CHEBI:29105"/>
        <note>catalytic</note>
    </ligand>
</feature>
<dbReference type="EC" id="3.4.24.-" evidence="9"/>
<evidence type="ECO:0000256" key="4">
    <source>
        <dbReference type="ARBA" id="ARBA00022801"/>
    </source>
</evidence>
<dbReference type="InterPro" id="IPR001577">
    <property type="entry name" value="Peptidase_M8"/>
</dbReference>
<evidence type="ECO:0000256" key="2">
    <source>
        <dbReference type="ARBA" id="ARBA00022670"/>
    </source>
</evidence>
<comment type="cofactor">
    <cofactor evidence="8 9">
        <name>Zn(2+)</name>
        <dbReference type="ChEBI" id="CHEBI:29105"/>
    </cofactor>
    <text evidence="8 9">Binds 1 zinc ion per subunit.</text>
</comment>
<evidence type="ECO:0000256" key="7">
    <source>
        <dbReference type="ARBA" id="ARBA00039717"/>
    </source>
</evidence>
<dbReference type="PANTHER" id="PTHR10942:SF0">
    <property type="entry name" value="LEISHMANOLYSIN-LIKE PEPTIDASE"/>
    <property type="match status" value="1"/>
</dbReference>
<dbReference type="GO" id="GO:0005737">
    <property type="term" value="C:cytoplasm"/>
    <property type="evidence" value="ECO:0007669"/>
    <property type="project" value="TreeGrafter"/>
</dbReference>
<name>A0A8C4Q2H5_EPTBU</name>
<dbReference type="Gene3D" id="2.10.55.10">
    <property type="entry name" value="Leishmanolysin domain 3"/>
    <property type="match status" value="1"/>
</dbReference>
<dbReference type="GO" id="GO:0007155">
    <property type="term" value="P:cell adhesion"/>
    <property type="evidence" value="ECO:0007669"/>
    <property type="project" value="InterPro"/>
</dbReference>
<dbReference type="Proteomes" id="UP000694388">
    <property type="component" value="Unplaced"/>
</dbReference>
<accession>A0A8C4Q2H5</accession>
<sequence>MGLVARALRVRKSVAKLRLARQCATRKVFFRPGDTRHYCQSTCANVTYCGPVPVPEEHLQRCQRCSELGQNCGPVSLQDGRGEAHVDFLLYVSAKNTVRCQGGSTVAYAAHCQQGQDDRPIAGYANVCPEALAVKHGKLTGFSASLFAFYRDNNGQPLTPRRSNGLPAFNASLGLYQWSEKVVRHVERRWLQRDGHINHKVSLLITPHVTAEGRKHFGCPSLEGVELENQGGVGTELNHWEMRLLGVCGTHLPYKRISLITLDAEFVFASGLDAWPFCISPHVSSRQLTCGAHHASVTRCNLRRHPAPLPHEYQYFEVMPWLSAENAARVGGGVELADFCPFGQEIHEDTEKQHEIDCTNVENQPGKGYKKLEQHLVERIPPPALWGVGCYQVSCSPEGLAIWLGGHSYPCHYDGQRVAVNLGTGAASRSGSLICPLCDAICSNCPSEPNVNNWNSTSFALHPWDPCSGSPAMQVTIHSVTFKALQRIFLFVLLLWAGG</sequence>
<keyword evidence="2 9" id="KW-0645">Protease</keyword>
<keyword evidence="11" id="KW-1185">Reference proteome</keyword>
<dbReference type="OMA" id="GSGCYKF"/>
<evidence type="ECO:0000256" key="1">
    <source>
        <dbReference type="ARBA" id="ARBA00005860"/>
    </source>
</evidence>
<dbReference type="PANTHER" id="PTHR10942">
    <property type="entry name" value="LEISHMANOLYSIN-LIKE PEPTIDASE"/>
    <property type="match status" value="1"/>
</dbReference>
<dbReference type="AlphaFoldDB" id="A0A8C4Q2H5"/>
<evidence type="ECO:0000313" key="10">
    <source>
        <dbReference type="Ensembl" id="ENSEBUP00000008915.1"/>
    </source>
</evidence>
<proteinExistence type="inferred from homology"/>
<evidence type="ECO:0000256" key="6">
    <source>
        <dbReference type="ARBA" id="ARBA00023049"/>
    </source>
</evidence>
<evidence type="ECO:0000256" key="8">
    <source>
        <dbReference type="PIRSR" id="PIRSR601577-2"/>
    </source>
</evidence>
<dbReference type="GO" id="GO:0004222">
    <property type="term" value="F:metalloendopeptidase activity"/>
    <property type="evidence" value="ECO:0007669"/>
    <property type="project" value="UniProtKB-UniRule"/>
</dbReference>
<dbReference type="SUPFAM" id="SSF55486">
    <property type="entry name" value="Metalloproteases ('zincins'), catalytic domain"/>
    <property type="match status" value="1"/>
</dbReference>
<dbReference type="Gene3D" id="3.10.170.20">
    <property type="match status" value="1"/>
</dbReference>
<dbReference type="GeneTree" id="ENSGT00390000008796"/>
<protein>
    <recommendedName>
        <fullName evidence="7 9">Leishmanolysin-like peptidase</fullName>
        <ecNumber evidence="9">3.4.24.-</ecNumber>
    </recommendedName>
</protein>
<dbReference type="GO" id="GO:0016020">
    <property type="term" value="C:membrane"/>
    <property type="evidence" value="ECO:0007669"/>
    <property type="project" value="InterPro"/>
</dbReference>
<dbReference type="Gene3D" id="3.90.132.10">
    <property type="entry name" value="Leishmanolysin , domain 2"/>
    <property type="match status" value="1"/>
</dbReference>
<dbReference type="GO" id="GO:0006508">
    <property type="term" value="P:proteolysis"/>
    <property type="evidence" value="ECO:0007669"/>
    <property type="project" value="UniProtKB-KW"/>
</dbReference>
<reference evidence="10" key="2">
    <citation type="submission" date="2025-09" db="UniProtKB">
        <authorList>
            <consortium name="Ensembl"/>
        </authorList>
    </citation>
    <scope>IDENTIFICATION</scope>
</reference>
<reference evidence="10" key="1">
    <citation type="submission" date="2025-08" db="UniProtKB">
        <authorList>
            <consortium name="Ensembl"/>
        </authorList>
    </citation>
    <scope>IDENTIFICATION</scope>
</reference>
<dbReference type="Pfam" id="PF01457">
    <property type="entry name" value="Peptidase_M8"/>
    <property type="match status" value="2"/>
</dbReference>
<organism evidence="10 11">
    <name type="scientific">Eptatretus burgeri</name>
    <name type="common">Inshore hagfish</name>
    <dbReference type="NCBI Taxonomy" id="7764"/>
    <lineage>
        <taxon>Eukaryota</taxon>
        <taxon>Metazoa</taxon>
        <taxon>Chordata</taxon>
        <taxon>Craniata</taxon>
        <taxon>Vertebrata</taxon>
        <taxon>Cyclostomata</taxon>
        <taxon>Myxini</taxon>
        <taxon>Myxiniformes</taxon>
        <taxon>Myxinidae</taxon>
        <taxon>Eptatretinae</taxon>
        <taxon>Eptatretus</taxon>
    </lineage>
</organism>
<keyword evidence="4 9" id="KW-0378">Hydrolase</keyword>
<keyword evidence="5 8" id="KW-0862">Zinc</keyword>
<evidence type="ECO:0000313" key="11">
    <source>
        <dbReference type="Proteomes" id="UP000694388"/>
    </source>
</evidence>
<evidence type="ECO:0000256" key="3">
    <source>
        <dbReference type="ARBA" id="ARBA00022723"/>
    </source>
</evidence>
<dbReference type="GO" id="GO:0046872">
    <property type="term" value="F:metal ion binding"/>
    <property type="evidence" value="ECO:0007669"/>
    <property type="project" value="UniProtKB-KW"/>
</dbReference>
<comment type="similarity">
    <text evidence="1 9">Belongs to the peptidase M8 family.</text>
</comment>
<keyword evidence="6 8" id="KW-0482">Metalloprotease</keyword>
<dbReference type="Ensembl" id="ENSEBUT00000009428.1">
    <property type="protein sequence ID" value="ENSEBUP00000008915.1"/>
    <property type="gene ID" value="ENSEBUG00000005756.1"/>
</dbReference>
<evidence type="ECO:0000256" key="9">
    <source>
        <dbReference type="RuleBase" id="RU366077"/>
    </source>
</evidence>
<keyword evidence="3 8" id="KW-0479">Metal-binding</keyword>